<dbReference type="CDD" id="cd00130">
    <property type="entry name" value="PAS"/>
    <property type="match status" value="1"/>
</dbReference>
<organism evidence="2 3">
    <name type="scientific">Candidatus Terasakiella magnetica</name>
    <dbReference type="NCBI Taxonomy" id="1867952"/>
    <lineage>
        <taxon>Bacteria</taxon>
        <taxon>Pseudomonadati</taxon>
        <taxon>Pseudomonadota</taxon>
        <taxon>Alphaproteobacteria</taxon>
        <taxon>Rhodospirillales</taxon>
        <taxon>Terasakiellaceae</taxon>
        <taxon>Terasakiella</taxon>
    </lineage>
</organism>
<protein>
    <recommendedName>
        <fullName evidence="1">PAS domain-containing protein</fullName>
    </recommendedName>
</protein>
<dbReference type="Gene3D" id="3.30.450.20">
    <property type="entry name" value="PAS domain"/>
    <property type="match status" value="1"/>
</dbReference>
<dbReference type="EMBL" id="FLYE01000001">
    <property type="protein sequence ID" value="SCA55306.1"/>
    <property type="molecule type" value="Genomic_DNA"/>
</dbReference>
<dbReference type="AlphaFoldDB" id="A0A1C3RDE7"/>
<feature type="domain" description="PAS" evidence="1">
    <location>
        <begin position="27"/>
        <end position="54"/>
    </location>
</feature>
<evidence type="ECO:0000313" key="3">
    <source>
        <dbReference type="Proteomes" id="UP000231658"/>
    </source>
</evidence>
<dbReference type="NCBIfam" id="TIGR00229">
    <property type="entry name" value="sensory_box"/>
    <property type="match status" value="1"/>
</dbReference>
<proteinExistence type="predicted"/>
<sequence>MQLYGNPELTGKERFFEKDEVIVSKTDTKGIITYANRTFGRLAGMSAQAAVGKNHNIIRHPHMPRCVFKLLWDNISQGNEIFAYVVNRSVNGDHYWVLAHVTPSYGTDGQIVGYHSNRRVPNREVIDSAIIPLYDTLLQLEKSYDSPKEGMMAALNKAVEVIGGSGKEYNHFIMSLGE</sequence>
<dbReference type="GO" id="GO:0006355">
    <property type="term" value="P:regulation of DNA-templated transcription"/>
    <property type="evidence" value="ECO:0007669"/>
    <property type="project" value="InterPro"/>
</dbReference>
<dbReference type="Pfam" id="PF00989">
    <property type="entry name" value="PAS"/>
    <property type="match status" value="1"/>
</dbReference>
<dbReference type="SUPFAM" id="SSF55785">
    <property type="entry name" value="PYP-like sensor domain (PAS domain)"/>
    <property type="match status" value="1"/>
</dbReference>
<dbReference type="OrthoDB" id="266313at2"/>
<dbReference type="InterPro" id="IPR000014">
    <property type="entry name" value="PAS"/>
</dbReference>
<dbReference type="PROSITE" id="PS50112">
    <property type="entry name" value="PAS"/>
    <property type="match status" value="1"/>
</dbReference>
<evidence type="ECO:0000313" key="2">
    <source>
        <dbReference type="EMBL" id="SCA55306.1"/>
    </source>
</evidence>
<dbReference type="InterPro" id="IPR035965">
    <property type="entry name" value="PAS-like_dom_sf"/>
</dbReference>
<gene>
    <name evidence="2" type="ORF">MTBPR1_10553</name>
</gene>
<keyword evidence="3" id="KW-1185">Reference proteome</keyword>
<evidence type="ECO:0000259" key="1">
    <source>
        <dbReference type="PROSITE" id="PS50112"/>
    </source>
</evidence>
<reference evidence="2 3" key="1">
    <citation type="submission" date="2016-07" db="EMBL/GenBank/DDBJ databases">
        <authorList>
            <person name="Lefevre C.T."/>
        </authorList>
    </citation>
    <scope>NUCLEOTIDE SEQUENCE [LARGE SCALE GENOMIC DNA]</scope>
    <source>
        <strain evidence="2">PR1</strain>
    </source>
</reference>
<dbReference type="Proteomes" id="UP000231658">
    <property type="component" value="Unassembled WGS sequence"/>
</dbReference>
<name>A0A1C3RDE7_9PROT</name>
<accession>A0A1C3RDE7</accession>
<dbReference type="InterPro" id="IPR013767">
    <property type="entry name" value="PAS_fold"/>
</dbReference>
<dbReference type="RefSeq" id="WP_069185992.1">
    <property type="nucleotide sequence ID" value="NZ_FLYE01000001.1"/>
</dbReference>
<dbReference type="STRING" id="1867952.MTBPR1_10553"/>